<sequence>MVLATGRGSNRRTRHRDQQGYWLGLNTCAPRRKGRGAVCRDRPRRKGHALRIEDFQGGCGRRPTPAHRQEQRNPAAPVTPQLHTDRLYRVADVIQRLGVSRATVYNLVRAGRLELVKIGLAPDTSKKKCDKNVATIRLGERPLNEHFAKCWPGKQEGPAIAGPSNLWWAVLGSNQ</sequence>
<dbReference type="Pfam" id="PF12728">
    <property type="entry name" value="HTH_17"/>
    <property type="match status" value="1"/>
</dbReference>
<dbReference type="InterPro" id="IPR041657">
    <property type="entry name" value="HTH_17"/>
</dbReference>
<organism evidence="3 4">
    <name type="scientific">Burkholderia sola</name>
    <dbReference type="NCBI Taxonomy" id="2843302"/>
    <lineage>
        <taxon>Bacteria</taxon>
        <taxon>Pseudomonadati</taxon>
        <taxon>Pseudomonadota</taxon>
        <taxon>Betaproteobacteria</taxon>
        <taxon>Burkholderiales</taxon>
        <taxon>Burkholderiaceae</taxon>
        <taxon>Burkholderia</taxon>
        <taxon>Burkholderia cepacia complex</taxon>
    </lineage>
</organism>
<feature type="region of interest" description="Disordered" evidence="1">
    <location>
        <begin position="55"/>
        <end position="77"/>
    </location>
</feature>
<reference evidence="3 4" key="1">
    <citation type="submission" date="2024-06" db="EMBL/GenBank/DDBJ databases">
        <title>Burkholderia sola in Mexico.</title>
        <authorList>
            <person name="Estrada P."/>
        </authorList>
    </citation>
    <scope>NUCLEOTIDE SEQUENCE [LARGE SCALE GENOMIC DNA]</scope>
    <source>
        <strain evidence="3 4">CpTa8-5</strain>
    </source>
</reference>
<evidence type="ECO:0000313" key="3">
    <source>
        <dbReference type="EMBL" id="MET1478851.1"/>
    </source>
</evidence>
<gene>
    <name evidence="3" type="ORF">ABXL37_31815</name>
</gene>
<proteinExistence type="predicted"/>
<evidence type="ECO:0000259" key="2">
    <source>
        <dbReference type="Pfam" id="PF12728"/>
    </source>
</evidence>
<feature type="domain" description="Helix-turn-helix" evidence="2">
    <location>
        <begin position="87"/>
        <end position="118"/>
    </location>
</feature>
<dbReference type="Proteomes" id="UP001548587">
    <property type="component" value="Unassembled WGS sequence"/>
</dbReference>
<name>A0ABV2CIB4_9BURK</name>
<evidence type="ECO:0000313" key="4">
    <source>
        <dbReference type="Proteomes" id="UP001548587"/>
    </source>
</evidence>
<accession>A0ABV2CIB4</accession>
<dbReference type="RefSeq" id="WP_353972798.1">
    <property type="nucleotide sequence ID" value="NZ_JBEWCH010000037.1"/>
</dbReference>
<dbReference type="EMBL" id="JBEWCH010000037">
    <property type="protein sequence ID" value="MET1478851.1"/>
    <property type="molecule type" value="Genomic_DNA"/>
</dbReference>
<evidence type="ECO:0000256" key="1">
    <source>
        <dbReference type="SAM" id="MobiDB-lite"/>
    </source>
</evidence>
<keyword evidence="4" id="KW-1185">Reference proteome</keyword>
<protein>
    <submittedName>
        <fullName evidence="3">Helix-turn-helix domain-containing protein</fullName>
    </submittedName>
</protein>
<comment type="caution">
    <text evidence="3">The sequence shown here is derived from an EMBL/GenBank/DDBJ whole genome shotgun (WGS) entry which is preliminary data.</text>
</comment>